<proteinExistence type="predicted"/>
<name>A0A089MDE9_9BACL</name>
<gene>
    <name evidence="2" type="ORF">PGRAT_18950</name>
</gene>
<dbReference type="Proteomes" id="UP000029500">
    <property type="component" value="Chromosome"/>
</dbReference>
<sequence length="151" mass="16976">MRAITVIQPWAQLIAIGEKHFETRGWATKHRGELAIHAGKNVNRKACQQPDIKAALARHGYTADNLPTGAVVAVTKLEECWEVSRCLRGDVVLEKDGGNTMREDPISKKEEAFGWYDDGRYAWELGDVKRLPEPVPAKGQQGLWNWEGEQL</sequence>
<dbReference type="CDD" id="cd06554">
    <property type="entry name" value="ASCH_ASC-1_like"/>
    <property type="match status" value="1"/>
</dbReference>
<dbReference type="KEGG" id="pgm:PGRAT_18950"/>
<evidence type="ECO:0000313" key="2">
    <source>
        <dbReference type="EMBL" id="AIQ69488.1"/>
    </source>
</evidence>
<evidence type="ECO:0000313" key="3">
    <source>
        <dbReference type="Proteomes" id="UP000029500"/>
    </source>
</evidence>
<dbReference type="Pfam" id="PF04266">
    <property type="entry name" value="ASCH"/>
    <property type="match status" value="1"/>
</dbReference>
<organism evidence="2 3">
    <name type="scientific">Paenibacillus graminis</name>
    <dbReference type="NCBI Taxonomy" id="189425"/>
    <lineage>
        <taxon>Bacteria</taxon>
        <taxon>Bacillati</taxon>
        <taxon>Bacillota</taxon>
        <taxon>Bacilli</taxon>
        <taxon>Bacillales</taxon>
        <taxon>Paenibacillaceae</taxon>
        <taxon>Paenibacillus</taxon>
    </lineage>
</organism>
<evidence type="ECO:0000259" key="1">
    <source>
        <dbReference type="Pfam" id="PF04266"/>
    </source>
</evidence>
<dbReference type="InterPro" id="IPR007374">
    <property type="entry name" value="ASCH_domain"/>
</dbReference>
<dbReference type="STRING" id="189425.PGRAT_18950"/>
<dbReference type="SUPFAM" id="SSF88697">
    <property type="entry name" value="PUA domain-like"/>
    <property type="match status" value="1"/>
</dbReference>
<dbReference type="RefSeq" id="WP_042266985.1">
    <property type="nucleotide sequence ID" value="NZ_CP009287.1"/>
</dbReference>
<dbReference type="eggNOG" id="ENOG50341JK">
    <property type="taxonomic scope" value="Bacteria"/>
</dbReference>
<dbReference type="AlphaFoldDB" id="A0A089MDE9"/>
<accession>A0A089MDE9</accession>
<dbReference type="EMBL" id="CP009287">
    <property type="protein sequence ID" value="AIQ69488.1"/>
    <property type="molecule type" value="Genomic_DNA"/>
</dbReference>
<reference evidence="2 3" key="1">
    <citation type="submission" date="2014-08" db="EMBL/GenBank/DDBJ databases">
        <title>Comparative genomics of the Paenibacillus odorifer group.</title>
        <authorList>
            <person name="den Bakker H.C."/>
            <person name="Tsai Y.-C."/>
            <person name="Martin N."/>
            <person name="Korlach J."/>
            <person name="Wiedmann M."/>
        </authorList>
    </citation>
    <scope>NUCLEOTIDE SEQUENCE [LARGE SCALE GENOMIC DNA]</scope>
    <source>
        <strain evidence="2 3">DSM 15220</strain>
    </source>
</reference>
<protein>
    <submittedName>
        <fullName evidence="2">2-oxoglutarate dehydrogenase E1</fullName>
    </submittedName>
</protein>
<dbReference type="InterPro" id="IPR015947">
    <property type="entry name" value="PUA-like_sf"/>
</dbReference>
<dbReference type="Gene3D" id="2.30.130.30">
    <property type="entry name" value="Hypothetical protein"/>
    <property type="match status" value="1"/>
</dbReference>
<feature type="domain" description="ASCH" evidence="1">
    <location>
        <begin position="5"/>
        <end position="80"/>
    </location>
</feature>
<dbReference type="HOGENOM" id="CLU_051256_2_1_9"/>
<dbReference type="OrthoDB" id="359066at2"/>
<keyword evidence="3" id="KW-1185">Reference proteome</keyword>